<dbReference type="Gene3D" id="1.10.10.60">
    <property type="entry name" value="Homeodomain-like"/>
    <property type="match status" value="1"/>
</dbReference>
<reference evidence="6" key="1">
    <citation type="submission" date="2022-02" db="EMBL/GenBank/DDBJ databases">
        <title>Polaribacter sp. MSW13, isolated from seawater.</title>
        <authorList>
            <person name="Kristyanto S."/>
            <person name="Jung J."/>
            <person name="Jeon C.O."/>
        </authorList>
    </citation>
    <scope>NUCLEOTIDE SEQUENCE</scope>
    <source>
        <strain evidence="6">MSW13</strain>
    </source>
</reference>
<feature type="transmembrane region" description="Helical" evidence="4">
    <location>
        <begin position="6"/>
        <end position="23"/>
    </location>
</feature>
<dbReference type="RefSeq" id="WP_242177029.1">
    <property type="nucleotide sequence ID" value="NZ_JAKQYM010000001.1"/>
</dbReference>
<organism evidence="6 7">
    <name type="scientific">Polaribacter marinus</name>
    <dbReference type="NCBI Taxonomy" id="2916838"/>
    <lineage>
        <taxon>Bacteria</taxon>
        <taxon>Pseudomonadati</taxon>
        <taxon>Bacteroidota</taxon>
        <taxon>Flavobacteriia</taxon>
        <taxon>Flavobacteriales</taxon>
        <taxon>Flavobacteriaceae</taxon>
    </lineage>
</organism>
<evidence type="ECO:0000259" key="5">
    <source>
        <dbReference type="PROSITE" id="PS01124"/>
    </source>
</evidence>
<comment type="caution">
    <text evidence="6">The sequence shown here is derived from an EMBL/GenBank/DDBJ whole genome shotgun (WGS) entry which is preliminary data.</text>
</comment>
<dbReference type="Proteomes" id="UP001139369">
    <property type="component" value="Unassembled WGS sequence"/>
</dbReference>
<dbReference type="SUPFAM" id="SSF46689">
    <property type="entry name" value="Homeodomain-like"/>
    <property type="match status" value="1"/>
</dbReference>
<feature type="transmembrane region" description="Helical" evidence="4">
    <location>
        <begin position="68"/>
        <end position="87"/>
    </location>
</feature>
<dbReference type="InterPro" id="IPR009057">
    <property type="entry name" value="Homeodomain-like_sf"/>
</dbReference>
<keyword evidence="4" id="KW-0812">Transmembrane</keyword>
<evidence type="ECO:0000256" key="3">
    <source>
        <dbReference type="ARBA" id="ARBA00023163"/>
    </source>
</evidence>
<feature type="transmembrane region" description="Helical" evidence="4">
    <location>
        <begin position="99"/>
        <end position="123"/>
    </location>
</feature>
<gene>
    <name evidence="6" type="ORF">MC378_01940</name>
</gene>
<sequence>MIESFLFLFTGIIGLVTLTIMLRSYRSNPFCNLFLVLIISIISFRFFIHGSYNLGLQTVFRADTGISSILYLIIVPCSYLYYKYLTFPQKTYNIKDLKHLIFIVFLYFINSNEALDNSFIFYFGSMTNLFYVAMFLIFYLVLVFRLLSKKIWFRKNLLLNSKHFKLVKNWTLSLYIINTLSSIMILISLYTEFSKGTIVSGKTMAIFSLFFWLFIFFKILVSPEILYGLPILNKTLLKFNDPLLLENKESIPPINIKIGSSWVLDTDIKKSSQDQKLQGIIRSNIESYIHEIDKLSTEQFIFRNHKVSQSDIGANLGVPTSHIVYLFKYHSKISFSEYRKNCRIQDAVKLIKEGFLNSETLESLAYTTGFASYNPFFIAFKNITTYSPQDYVKLKKS</sequence>
<feature type="transmembrane region" description="Helical" evidence="4">
    <location>
        <begin position="203"/>
        <end position="221"/>
    </location>
</feature>
<keyword evidence="7" id="KW-1185">Reference proteome</keyword>
<keyword evidence="1" id="KW-0805">Transcription regulation</keyword>
<evidence type="ECO:0000313" key="6">
    <source>
        <dbReference type="EMBL" id="MCI2227910.1"/>
    </source>
</evidence>
<dbReference type="AlphaFoldDB" id="A0A9X2AK77"/>
<dbReference type="SMART" id="SM00342">
    <property type="entry name" value="HTH_ARAC"/>
    <property type="match status" value="1"/>
</dbReference>
<dbReference type="GO" id="GO:0043565">
    <property type="term" value="F:sequence-specific DNA binding"/>
    <property type="evidence" value="ECO:0007669"/>
    <property type="project" value="InterPro"/>
</dbReference>
<feature type="transmembrane region" description="Helical" evidence="4">
    <location>
        <begin position="169"/>
        <end position="191"/>
    </location>
</feature>
<feature type="transmembrane region" description="Helical" evidence="4">
    <location>
        <begin position="30"/>
        <end position="48"/>
    </location>
</feature>
<keyword evidence="2" id="KW-0238">DNA-binding</keyword>
<keyword evidence="4" id="KW-1133">Transmembrane helix</keyword>
<evidence type="ECO:0000256" key="4">
    <source>
        <dbReference type="SAM" id="Phobius"/>
    </source>
</evidence>
<keyword evidence="4" id="KW-0472">Membrane</keyword>
<evidence type="ECO:0000256" key="2">
    <source>
        <dbReference type="ARBA" id="ARBA00023125"/>
    </source>
</evidence>
<dbReference type="EMBL" id="JAKQYM010000001">
    <property type="protein sequence ID" value="MCI2227910.1"/>
    <property type="molecule type" value="Genomic_DNA"/>
</dbReference>
<dbReference type="PROSITE" id="PS01124">
    <property type="entry name" value="HTH_ARAC_FAMILY_2"/>
    <property type="match status" value="1"/>
</dbReference>
<evidence type="ECO:0000256" key="1">
    <source>
        <dbReference type="ARBA" id="ARBA00023015"/>
    </source>
</evidence>
<accession>A0A9X2AK77</accession>
<dbReference type="PANTHER" id="PTHR43280:SF29">
    <property type="entry name" value="ARAC-FAMILY TRANSCRIPTIONAL REGULATOR"/>
    <property type="match status" value="1"/>
</dbReference>
<keyword evidence="3" id="KW-0804">Transcription</keyword>
<name>A0A9X2AK77_9FLAO</name>
<proteinExistence type="predicted"/>
<protein>
    <submittedName>
        <fullName evidence="6">AraC family transcriptional regulator</fullName>
    </submittedName>
</protein>
<evidence type="ECO:0000313" key="7">
    <source>
        <dbReference type="Proteomes" id="UP001139369"/>
    </source>
</evidence>
<dbReference type="InterPro" id="IPR018060">
    <property type="entry name" value="HTH_AraC"/>
</dbReference>
<feature type="domain" description="HTH araC/xylS-type" evidence="5">
    <location>
        <begin position="275"/>
        <end position="394"/>
    </location>
</feature>
<dbReference type="PANTHER" id="PTHR43280">
    <property type="entry name" value="ARAC-FAMILY TRANSCRIPTIONAL REGULATOR"/>
    <property type="match status" value="1"/>
</dbReference>
<dbReference type="GO" id="GO:0003700">
    <property type="term" value="F:DNA-binding transcription factor activity"/>
    <property type="evidence" value="ECO:0007669"/>
    <property type="project" value="InterPro"/>
</dbReference>
<feature type="transmembrane region" description="Helical" evidence="4">
    <location>
        <begin position="129"/>
        <end position="148"/>
    </location>
</feature>
<dbReference type="Pfam" id="PF12833">
    <property type="entry name" value="HTH_18"/>
    <property type="match status" value="1"/>
</dbReference>